<keyword evidence="2" id="KW-1185">Reference proteome</keyword>
<protein>
    <recommendedName>
        <fullName evidence="3">DUF31 domain-containing protein</fullName>
    </recommendedName>
</protein>
<organism evidence="1 2">
    <name type="scientific">Mycoplasma ovis str. Michigan</name>
    <dbReference type="NCBI Taxonomy" id="1415773"/>
    <lineage>
        <taxon>Bacteria</taxon>
        <taxon>Bacillati</taxon>
        <taxon>Mycoplasmatota</taxon>
        <taxon>Mollicutes</taxon>
        <taxon>Mycoplasmataceae</taxon>
        <taxon>Mycoplasma</taxon>
    </lineage>
</organism>
<sequence>MEIKQEGDWWKSMKGLDARNPEALRVGQGSIWAGGKKGNIFEDRFYYVPKDFGWLGKDFKGVKSLVSGIGLKVTSIEGKNFTKDMSGVTFKSMRDRKVLKDNEESGSKMKRTLSIERVAYYRASQGETWELGKEICVVERKAGKRPIYLFFGFVEVQKGEKVNGRGYAWNFIGNKFLSDEGNCNNLVRWGKSKGHKLIQSLDGDYRNGDGQYWTGPNEKVILLGNKNNGGNQIWQFAETKERNALVGILMGIAVNLSFDKDCDGAFGTNNGKSTSKAISECIGRARRKLEKQESEVTMGGNGGVGFRPWKIESSSDARGGTVDLSESWVERPWKELEGNKKKFTNLSDWKEEIELSYKYS</sequence>
<dbReference type="RefSeq" id="WP_024070933.1">
    <property type="nucleotide sequence ID" value="NC_023062.1"/>
</dbReference>
<accession>A0ABM5P171</accession>
<evidence type="ECO:0000313" key="1">
    <source>
        <dbReference type="EMBL" id="AHC40130.1"/>
    </source>
</evidence>
<proteinExistence type="predicted"/>
<evidence type="ECO:0000313" key="2">
    <source>
        <dbReference type="Proteomes" id="UP000018745"/>
    </source>
</evidence>
<dbReference type="Proteomes" id="UP000018745">
    <property type="component" value="Chromosome"/>
</dbReference>
<dbReference type="EMBL" id="CP006935">
    <property type="protein sequence ID" value="AHC40130.1"/>
    <property type="molecule type" value="Genomic_DNA"/>
</dbReference>
<evidence type="ECO:0008006" key="3">
    <source>
        <dbReference type="Google" id="ProtNLM"/>
    </source>
</evidence>
<reference evidence="1 2" key="1">
    <citation type="journal article" date="2014" name="Genome Announc.">
        <title>Complete Genome Sequence of Mycoplasma ovis Strain Michigan, a Hemoplasma of Sheep with Two Distinct 16S rRNA Genes.</title>
        <authorList>
            <person name="Deshuillers P.L."/>
            <person name="Santos A.P."/>
            <person name="do Nascimento N.C."/>
            <person name="Hampel J.A."/>
            <person name="Bergin I.L."/>
            <person name="Dyson M.C."/>
            <person name="Messick J.B."/>
        </authorList>
    </citation>
    <scope>NUCLEOTIDE SEQUENCE [LARGE SCALE GENOMIC DNA]</scope>
    <source>
        <strain evidence="1 2">Michigan</strain>
    </source>
</reference>
<name>A0ABM5P171_9MOLU</name>
<gene>
    <name evidence="1" type="ORF">OVS_00700</name>
</gene>